<sequence length="184" mass="20727">MASAVRKIFGVKEKTPFGFCDGPQMTVSEFFFGEYPSYPKYHTTYRPVGQIHRVAAEGDAGQLEILITLGKCSVYDRDYKNRTALHFACVYGRLPVVNVLVNNNCEIDAFDKNHITPLMKSVQCWKQKCAAILLEHGADPNIRDNSGNSALHYAVYNGHEEMAALLLDYHADIEQKTKVQFTAF</sequence>
<dbReference type="PROSITE" id="PS50297">
    <property type="entry name" value="ANK_REP_REGION"/>
    <property type="match status" value="2"/>
</dbReference>
<protein>
    <submittedName>
        <fullName evidence="2">Uncharacterized protein</fullName>
    </submittedName>
</protein>
<accession>A0A8C8VSN0</accession>
<dbReference type="SUPFAM" id="SSF48403">
    <property type="entry name" value="Ankyrin repeat"/>
    <property type="match status" value="1"/>
</dbReference>
<organism evidence="2 3">
    <name type="scientific">Peromyscus maniculatus bairdii</name>
    <name type="common">Prairie deer mouse</name>
    <dbReference type="NCBI Taxonomy" id="230844"/>
    <lineage>
        <taxon>Eukaryota</taxon>
        <taxon>Metazoa</taxon>
        <taxon>Chordata</taxon>
        <taxon>Craniata</taxon>
        <taxon>Vertebrata</taxon>
        <taxon>Euteleostomi</taxon>
        <taxon>Mammalia</taxon>
        <taxon>Eutheria</taxon>
        <taxon>Euarchontoglires</taxon>
        <taxon>Glires</taxon>
        <taxon>Rodentia</taxon>
        <taxon>Myomorpha</taxon>
        <taxon>Muroidea</taxon>
        <taxon>Cricetidae</taxon>
        <taxon>Neotominae</taxon>
        <taxon>Peromyscus</taxon>
    </lineage>
</organism>
<evidence type="ECO:0000313" key="3">
    <source>
        <dbReference type="Proteomes" id="UP000694547"/>
    </source>
</evidence>
<name>A0A8C8VSN0_PERMB</name>
<evidence type="ECO:0000313" key="2">
    <source>
        <dbReference type="Ensembl" id="ENSPEMP00000004079.1"/>
    </source>
</evidence>
<keyword evidence="1" id="KW-0040">ANK repeat</keyword>
<dbReference type="AlphaFoldDB" id="A0A8C8VSN0"/>
<dbReference type="Ensembl" id="ENSPEMT00000007381.2">
    <property type="protein sequence ID" value="ENSPEMP00000004079.1"/>
    <property type="gene ID" value="ENSPEMG00000006195.2"/>
</dbReference>
<dbReference type="Pfam" id="PF12796">
    <property type="entry name" value="Ank_2"/>
    <property type="match status" value="1"/>
</dbReference>
<dbReference type="Gene3D" id="1.25.40.20">
    <property type="entry name" value="Ankyrin repeat-containing domain"/>
    <property type="match status" value="2"/>
</dbReference>
<dbReference type="InterPro" id="IPR050657">
    <property type="entry name" value="Ankyrin_repeat_domain"/>
</dbReference>
<dbReference type="InterPro" id="IPR036770">
    <property type="entry name" value="Ankyrin_rpt-contain_sf"/>
</dbReference>
<keyword evidence="3" id="KW-1185">Reference proteome</keyword>
<feature type="repeat" description="ANK" evidence="1">
    <location>
        <begin position="80"/>
        <end position="112"/>
    </location>
</feature>
<reference evidence="2 3" key="1">
    <citation type="submission" date="2018-10" db="EMBL/GenBank/DDBJ databases">
        <title>Improved assembly of the deer mouse Peromyscus maniculatus genome.</title>
        <authorList>
            <person name="Lassance J.-M."/>
            <person name="Hoekstra H.E."/>
        </authorList>
    </citation>
    <scope>NUCLEOTIDE SEQUENCE [LARGE SCALE GENOMIC DNA]</scope>
</reference>
<dbReference type="Proteomes" id="UP000694547">
    <property type="component" value="Chromosome 17"/>
</dbReference>
<feature type="repeat" description="ANK" evidence="1">
    <location>
        <begin position="146"/>
        <end position="178"/>
    </location>
</feature>
<proteinExistence type="predicted"/>
<evidence type="ECO:0000256" key="1">
    <source>
        <dbReference type="PROSITE-ProRule" id="PRU00023"/>
    </source>
</evidence>
<feature type="repeat" description="ANK" evidence="1">
    <location>
        <begin position="113"/>
        <end position="145"/>
    </location>
</feature>
<dbReference type="InterPro" id="IPR002110">
    <property type="entry name" value="Ankyrin_rpt"/>
</dbReference>
<dbReference type="PRINTS" id="PR01415">
    <property type="entry name" value="ANKYRIN"/>
</dbReference>
<dbReference type="PROSITE" id="PS50088">
    <property type="entry name" value="ANK_REPEAT"/>
    <property type="match status" value="3"/>
</dbReference>
<reference evidence="2" key="2">
    <citation type="submission" date="2025-08" db="UniProtKB">
        <authorList>
            <consortium name="Ensembl"/>
        </authorList>
    </citation>
    <scope>IDENTIFICATION</scope>
</reference>
<reference evidence="2" key="3">
    <citation type="submission" date="2025-09" db="UniProtKB">
        <authorList>
            <consortium name="Ensembl"/>
        </authorList>
    </citation>
    <scope>IDENTIFICATION</scope>
</reference>
<dbReference type="PANTHER" id="PTHR24147">
    <property type="entry name" value="ANKYRIN REPEAT DOMAIN 36-RELATED"/>
    <property type="match status" value="1"/>
</dbReference>
<dbReference type="SMART" id="SM00248">
    <property type="entry name" value="ANK"/>
    <property type="match status" value="3"/>
</dbReference>
<dbReference type="Pfam" id="PF00023">
    <property type="entry name" value="Ank"/>
    <property type="match status" value="1"/>
</dbReference>
<dbReference type="PANTHER" id="PTHR24147:SF72">
    <property type="entry name" value="GSARP1"/>
    <property type="match status" value="1"/>
</dbReference>
<dbReference type="GeneTree" id="ENSGT00940000153661"/>